<dbReference type="HOGENOM" id="CLU_127480_0_0_6"/>
<dbReference type="Proteomes" id="UP000023785">
    <property type="component" value="Unassembled WGS sequence"/>
</dbReference>
<gene>
    <name evidence="2" type="ORF">P256_02595</name>
</gene>
<dbReference type="STRING" id="1392540.P256_02595"/>
<keyword evidence="1" id="KW-0175">Coiled coil</keyword>
<keyword evidence="3" id="KW-1185">Reference proteome</keyword>
<dbReference type="OrthoDB" id="6702069at2"/>
<evidence type="ECO:0008006" key="4">
    <source>
        <dbReference type="Google" id="ProtNLM"/>
    </source>
</evidence>
<evidence type="ECO:0000256" key="1">
    <source>
        <dbReference type="SAM" id="Coils"/>
    </source>
</evidence>
<reference evidence="2 3" key="1">
    <citation type="submission" date="2013-10" db="EMBL/GenBank/DDBJ databases">
        <title>The Genome Sequence of Acinetobacter nectaris CIP 110549.</title>
        <authorList>
            <consortium name="The Broad Institute Genomics Platform"/>
            <consortium name="The Broad Institute Genome Sequencing Center for Infectious Disease"/>
            <person name="Cerqueira G."/>
            <person name="Feldgarden M."/>
            <person name="Courvalin P."/>
            <person name="Grillot-Courvalin C."/>
            <person name="Clermont D."/>
            <person name="Rocha E."/>
            <person name="Yoon E.-J."/>
            <person name="Nemec A."/>
            <person name="Young S.K."/>
            <person name="Zeng Q."/>
            <person name="Gargeya S."/>
            <person name="Fitzgerald M."/>
            <person name="Abouelleil A."/>
            <person name="Alvarado L."/>
            <person name="Berlin A.M."/>
            <person name="Chapman S.B."/>
            <person name="Gainer-Dewar J."/>
            <person name="Goldberg J."/>
            <person name="Gnerre S."/>
            <person name="Griggs A."/>
            <person name="Gujja S."/>
            <person name="Hansen M."/>
            <person name="Howarth C."/>
            <person name="Imamovic A."/>
            <person name="Ireland A."/>
            <person name="Larimer J."/>
            <person name="McCowan C."/>
            <person name="Murphy C."/>
            <person name="Pearson M."/>
            <person name="Poon T.W."/>
            <person name="Priest M."/>
            <person name="Roberts A."/>
            <person name="Saif S."/>
            <person name="Shea T."/>
            <person name="Sykes S."/>
            <person name="Wortman J."/>
            <person name="Nusbaum C."/>
            <person name="Birren B."/>
        </authorList>
    </citation>
    <scope>NUCLEOTIDE SEQUENCE [LARGE SCALE GENOMIC DNA]</scope>
    <source>
        <strain evidence="2 3">CIP 110549</strain>
    </source>
</reference>
<feature type="coiled-coil region" evidence="1">
    <location>
        <begin position="69"/>
        <end position="96"/>
    </location>
</feature>
<dbReference type="AlphaFoldDB" id="V2TDD1"/>
<dbReference type="NCBIfam" id="NF038291">
    <property type="entry name" value="rep_pAB02_ORF2"/>
    <property type="match status" value="1"/>
</dbReference>
<dbReference type="InterPro" id="IPR047783">
    <property type="entry name" value="ORF2/OrfX-like"/>
</dbReference>
<evidence type="ECO:0000313" key="2">
    <source>
        <dbReference type="EMBL" id="ESK35696.1"/>
    </source>
</evidence>
<dbReference type="RefSeq" id="WP_023272881.1">
    <property type="nucleotide sequence ID" value="NZ_KI530719.1"/>
</dbReference>
<dbReference type="EMBL" id="AYER01000021">
    <property type="protein sequence ID" value="ESK35696.1"/>
    <property type="molecule type" value="Genomic_DNA"/>
</dbReference>
<dbReference type="PATRIC" id="fig|1392540.3.peg.2489"/>
<sequence length="156" mass="18126">MKSLSVIELSKLYNINRQTIYNNINRGILSKNSDNKIDLSEAIRVFGEPIKKGNVKEDVKIDKIESAEVLLLRQQVDMLKNQLDDAKGRESFYQNQIETMQRLLEAPKDKVTSFTEQKNNQDIAVESNFKESIQEEELSNLENKKRSFFSSFFSKK</sequence>
<dbReference type="eggNOG" id="ENOG50314U9">
    <property type="taxonomic scope" value="Bacteria"/>
</dbReference>
<protein>
    <recommendedName>
        <fullName evidence="4">DNA-binding protein</fullName>
    </recommendedName>
</protein>
<comment type="caution">
    <text evidence="2">The sequence shown here is derived from an EMBL/GenBank/DDBJ whole genome shotgun (WGS) entry which is preliminary data.</text>
</comment>
<name>V2TDD1_9GAMM</name>
<proteinExistence type="predicted"/>
<accession>V2TDD1</accession>
<evidence type="ECO:0000313" key="3">
    <source>
        <dbReference type="Proteomes" id="UP000023785"/>
    </source>
</evidence>
<organism evidence="2 3">
    <name type="scientific">Acinetobacter nectaris CIP 110549</name>
    <dbReference type="NCBI Taxonomy" id="1392540"/>
    <lineage>
        <taxon>Bacteria</taxon>
        <taxon>Pseudomonadati</taxon>
        <taxon>Pseudomonadota</taxon>
        <taxon>Gammaproteobacteria</taxon>
        <taxon>Moraxellales</taxon>
        <taxon>Moraxellaceae</taxon>
        <taxon>Acinetobacter</taxon>
    </lineage>
</organism>